<accession>A0A2S3WCS0</accession>
<evidence type="ECO:0000313" key="2">
    <source>
        <dbReference type="EMBL" id="POF88757.1"/>
    </source>
</evidence>
<evidence type="ECO:0000313" key="3">
    <source>
        <dbReference type="Proteomes" id="UP000237194"/>
    </source>
</evidence>
<dbReference type="AlphaFoldDB" id="A0A2S3WCS0"/>
<dbReference type="RefSeq" id="WP_103436863.1">
    <property type="nucleotide sequence ID" value="NZ_MIND01000018.1"/>
</dbReference>
<feature type="transmembrane region" description="Helical" evidence="1">
    <location>
        <begin position="12"/>
        <end position="31"/>
    </location>
</feature>
<reference evidence="2 3" key="2">
    <citation type="submission" date="2018-03" db="EMBL/GenBank/DDBJ databases">
        <title>Draft genome of Pseudomonas putida strain KT-27.</title>
        <authorList>
            <person name="Yoshizawa S."/>
            <person name="Khan N.H."/>
            <person name="Nishimura M."/>
            <person name="Chiura H.X."/>
            <person name="Ogura Y."/>
            <person name="Hayashi T."/>
            <person name="Kogure K."/>
        </authorList>
    </citation>
    <scope>NUCLEOTIDE SEQUENCE [LARGE SCALE GENOMIC DNA]</scope>
    <source>
        <strain evidence="2 3">KT-27</strain>
    </source>
</reference>
<name>A0A2S3WCS0_PSEPU</name>
<keyword evidence="1" id="KW-1133">Transmembrane helix</keyword>
<comment type="caution">
    <text evidence="2">The sequence shown here is derived from an EMBL/GenBank/DDBJ whole genome shotgun (WGS) entry which is preliminary data.</text>
</comment>
<reference evidence="2 3" key="1">
    <citation type="submission" date="2016-08" db="EMBL/GenBank/DDBJ databases">
        <authorList>
            <person name="Seilhamer J.J."/>
        </authorList>
    </citation>
    <scope>NUCLEOTIDE SEQUENCE [LARGE SCALE GENOMIC DNA]</scope>
    <source>
        <strain evidence="2 3">KT-27</strain>
    </source>
</reference>
<keyword evidence="1" id="KW-0472">Membrane</keyword>
<organism evidence="2 3">
    <name type="scientific">Pseudomonas putida</name>
    <name type="common">Arthrobacter siderocapsulatus</name>
    <dbReference type="NCBI Taxonomy" id="303"/>
    <lineage>
        <taxon>Bacteria</taxon>
        <taxon>Pseudomonadati</taxon>
        <taxon>Pseudomonadota</taxon>
        <taxon>Gammaproteobacteria</taxon>
        <taxon>Pseudomonadales</taxon>
        <taxon>Pseudomonadaceae</taxon>
        <taxon>Pseudomonas</taxon>
    </lineage>
</organism>
<sequence length="101" mass="11338">MMPFSVRSSVVRGLLILGVVMVMLLIASMALQLSGPQLEWIKEARGCTPYLAYWRALLYTLIFAGWTAALRLRPTSEDQQRLLRLGLIGFSSIILVELSRV</sequence>
<dbReference type="Proteomes" id="UP000237194">
    <property type="component" value="Unassembled WGS sequence"/>
</dbReference>
<keyword evidence="1" id="KW-0812">Transmembrane</keyword>
<proteinExistence type="predicted"/>
<protein>
    <submittedName>
        <fullName evidence="2">Uncharacterized protein</fullName>
    </submittedName>
</protein>
<dbReference type="EMBL" id="MIND01000018">
    <property type="protein sequence ID" value="POF88757.1"/>
    <property type="molecule type" value="Genomic_DNA"/>
</dbReference>
<gene>
    <name evidence="2" type="ORF">BGP80_12585</name>
</gene>
<feature type="transmembrane region" description="Helical" evidence="1">
    <location>
        <begin position="51"/>
        <end position="70"/>
    </location>
</feature>
<evidence type="ECO:0000256" key="1">
    <source>
        <dbReference type="SAM" id="Phobius"/>
    </source>
</evidence>